<feature type="transmembrane region" description="Helical" evidence="2">
    <location>
        <begin position="7"/>
        <end position="28"/>
    </location>
</feature>
<evidence type="ECO:0000313" key="4">
    <source>
        <dbReference type="RefSeq" id="XP_014677229.1"/>
    </source>
</evidence>
<feature type="compositionally biased region" description="Basic residues" evidence="1">
    <location>
        <begin position="473"/>
        <end position="482"/>
    </location>
</feature>
<feature type="compositionally biased region" description="Basic and acidic residues" evidence="1">
    <location>
        <begin position="782"/>
        <end position="798"/>
    </location>
</feature>
<sequence>MLAETGGLALAGAGLAITTIVVLIYAVAICVCCQQRPKCEAVKIDQLISVRAENTLDVPPVQNQDLTTSVVNAEPDSGRYSNGDAPSSPTASPENNVMNTSSTSSEIRHENKTSRRLPEPPPLVTREDSAASSEGATADVNRDVQGVDNESELYASVSDDVAVQVSLDARGRPEPPYAKVKKPNAAAEPEPPYSKVTPPFTAVQGAIQGSGEDSAGYTIVREPAPDYSTAEPEDVYESVQDAEAPPPVPAKNFSPDEMECDASPGAVGGYPPGIAPASVTAVQSTSRADSKESSYFSIGIREPLENLKAREQTRQLERERQQNVVTTSGASTDEEHYYTTVHSDYGDSDMYAQVGPRVTVEARDGTTHESGCNSPASELYAEIDARSGGQGSNRSSLYAKVNYGSAGNSRHDPPPEPPAVERLYNITYGMASAPTVPSTPPPRASSRPASEHVSTSPTLSTSVTDLYAVVDRSRKKTNKRRSSPGVDSPDGGRSRHSVPDGAGGRPPGRRAPDARCRGDKTGSLTRHVSGALYCSSASITFIDDIDDADDDSDDDGGEPNYSTVEETVAAATGPLVVTHSRQSSLNYEESWQQLEQQSSGAAGETANPHGLVHISRHRPTANLWMRPEHIYQELDPELVRRRKDSAQKKARRKQEEEEKRMMLQELEEEGEKKRRSHWEVEEEERRRSHHRELEKKDKRSSHRETEEGEKRRSHRELEEEERRRSHRELEEEDKRMRRKREEEEEEKSMLWARERKEEEMQWTDSVQRKARRKREEEEKDAEEEKSRTRQGWESKEQEMQWLDSMQRKARREREEEEVKQRKMQRKRESQEEEEQQRKMQRERGSHEDENQHQRHSAQVSPHREWEKGEDERRRKEMRERRSNPGSGVEGYDDMEEELSTRF</sequence>
<accession>A0ABM1EYF8</accession>
<dbReference type="GeneID" id="106817062"/>
<name>A0ABM1EYF8_PRICU</name>
<feature type="compositionally biased region" description="Acidic residues" evidence="1">
    <location>
        <begin position="890"/>
        <end position="902"/>
    </location>
</feature>
<feature type="compositionally biased region" description="Basic and acidic residues" evidence="1">
    <location>
        <begin position="106"/>
        <end position="118"/>
    </location>
</feature>
<keyword evidence="3" id="KW-1185">Reference proteome</keyword>
<protein>
    <submittedName>
        <fullName evidence="4">Protein split ends-like</fullName>
    </submittedName>
</protein>
<feature type="compositionally biased region" description="Basic and acidic residues" evidence="1">
    <location>
        <begin position="677"/>
        <end position="741"/>
    </location>
</feature>
<evidence type="ECO:0000256" key="1">
    <source>
        <dbReference type="SAM" id="MobiDB-lite"/>
    </source>
</evidence>
<feature type="region of interest" description="Disordered" evidence="1">
    <location>
        <begin position="168"/>
        <end position="271"/>
    </location>
</feature>
<dbReference type="RefSeq" id="XP_014677229.1">
    <property type="nucleotide sequence ID" value="XM_014821743.1"/>
</dbReference>
<reference evidence="4" key="1">
    <citation type="submission" date="2025-08" db="UniProtKB">
        <authorList>
            <consortium name="RefSeq"/>
        </authorList>
    </citation>
    <scope>IDENTIFICATION</scope>
</reference>
<feature type="compositionally biased region" description="Basic and acidic residues" evidence="1">
    <location>
        <begin position="312"/>
        <end position="321"/>
    </location>
</feature>
<organism evidence="3 4">
    <name type="scientific">Priapulus caudatus</name>
    <name type="common">Priapulid worm</name>
    <dbReference type="NCBI Taxonomy" id="37621"/>
    <lineage>
        <taxon>Eukaryota</taxon>
        <taxon>Metazoa</taxon>
        <taxon>Ecdysozoa</taxon>
        <taxon>Scalidophora</taxon>
        <taxon>Priapulida</taxon>
        <taxon>Priapulimorpha</taxon>
        <taxon>Priapulimorphida</taxon>
        <taxon>Priapulidae</taxon>
        <taxon>Priapulus</taxon>
    </lineage>
</organism>
<feature type="region of interest" description="Disordered" evidence="1">
    <location>
        <begin position="641"/>
        <end position="902"/>
    </location>
</feature>
<feature type="compositionally biased region" description="Low complexity" evidence="1">
    <location>
        <begin position="444"/>
        <end position="464"/>
    </location>
</feature>
<feature type="region of interest" description="Disordered" evidence="1">
    <location>
        <begin position="363"/>
        <end position="523"/>
    </location>
</feature>
<proteinExistence type="predicted"/>
<feature type="compositionally biased region" description="Polar residues" evidence="1">
    <location>
        <begin position="84"/>
        <end position="105"/>
    </location>
</feature>
<keyword evidence="2" id="KW-0472">Membrane</keyword>
<feature type="compositionally biased region" description="Basic and acidic residues" evidence="1">
    <location>
        <begin position="653"/>
        <end position="662"/>
    </location>
</feature>
<evidence type="ECO:0000313" key="3">
    <source>
        <dbReference type="Proteomes" id="UP000695022"/>
    </source>
</evidence>
<feature type="region of interest" description="Disordered" evidence="1">
    <location>
        <begin position="312"/>
        <end position="337"/>
    </location>
</feature>
<dbReference type="Proteomes" id="UP000695022">
    <property type="component" value="Unplaced"/>
</dbReference>
<feature type="compositionally biased region" description="Basic and acidic residues" evidence="1">
    <location>
        <begin position="510"/>
        <end position="520"/>
    </location>
</feature>
<feature type="compositionally biased region" description="Basic and acidic residues" evidence="1">
    <location>
        <begin position="861"/>
        <end position="882"/>
    </location>
</feature>
<feature type="compositionally biased region" description="Basic and acidic residues" evidence="1">
    <location>
        <begin position="811"/>
        <end position="820"/>
    </location>
</feature>
<keyword evidence="2" id="KW-1133">Transmembrane helix</keyword>
<feature type="compositionally biased region" description="Polar residues" evidence="1">
    <location>
        <begin position="61"/>
        <end position="71"/>
    </location>
</feature>
<evidence type="ECO:0000256" key="2">
    <source>
        <dbReference type="SAM" id="Phobius"/>
    </source>
</evidence>
<feature type="compositionally biased region" description="Basic residues" evidence="1">
    <location>
        <begin position="641"/>
        <end position="652"/>
    </location>
</feature>
<keyword evidence="2" id="KW-0812">Transmembrane</keyword>
<feature type="region of interest" description="Disordered" evidence="1">
    <location>
        <begin position="59"/>
        <end position="146"/>
    </location>
</feature>
<gene>
    <name evidence="4" type="primary">LOC106817062</name>
</gene>
<feature type="compositionally biased region" description="Basic and acidic residues" evidence="1">
    <location>
        <begin position="835"/>
        <end position="852"/>
    </location>
</feature>